<feature type="coiled-coil region" evidence="1">
    <location>
        <begin position="508"/>
        <end position="623"/>
    </location>
</feature>
<dbReference type="AlphaFoldDB" id="A0AAE0FHJ0"/>
<feature type="region of interest" description="Disordered" evidence="2">
    <location>
        <begin position="142"/>
        <end position="204"/>
    </location>
</feature>
<evidence type="ECO:0000313" key="3">
    <source>
        <dbReference type="EMBL" id="KAK3259588.1"/>
    </source>
</evidence>
<reference evidence="3 4" key="1">
    <citation type="journal article" date="2015" name="Genome Biol. Evol.">
        <title>Comparative Genomics of a Bacterivorous Green Alga Reveals Evolutionary Causalities and Consequences of Phago-Mixotrophic Mode of Nutrition.</title>
        <authorList>
            <person name="Burns J.A."/>
            <person name="Paasch A."/>
            <person name="Narechania A."/>
            <person name="Kim E."/>
        </authorList>
    </citation>
    <scope>NUCLEOTIDE SEQUENCE [LARGE SCALE GENOMIC DNA]</scope>
    <source>
        <strain evidence="3 4">PLY_AMNH</strain>
    </source>
</reference>
<gene>
    <name evidence="3" type="ORF">CYMTET_31421</name>
</gene>
<feature type="compositionally biased region" description="Basic and acidic residues" evidence="2">
    <location>
        <begin position="234"/>
        <end position="246"/>
    </location>
</feature>
<comment type="caution">
    <text evidence="3">The sequence shown here is derived from an EMBL/GenBank/DDBJ whole genome shotgun (WGS) entry which is preliminary data.</text>
</comment>
<accession>A0AAE0FHJ0</accession>
<feature type="coiled-coil region" evidence="1">
    <location>
        <begin position="419"/>
        <end position="453"/>
    </location>
</feature>
<evidence type="ECO:0000256" key="2">
    <source>
        <dbReference type="SAM" id="MobiDB-lite"/>
    </source>
</evidence>
<feature type="non-terminal residue" evidence="3">
    <location>
        <position position="1065"/>
    </location>
</feature>
<feature type="region of interest" description="Disordered" evidence="2">
    <location>
        <begin position="667"/>
        <end position="690"/>
    </location>
</feature>
<organism evidence="3 4">
    <name type="scientific">Cymbomonas tetramitiformis</name>
    <dbReference type="NCBI Taxonomy" id="36881"/>
    <lineage>
        <taxon>Eukaryota</taxon>
        <taxon>Viridiplantae</taxon>
        <taxon>Chlorophyta</taxon>
        <taxon>Pyramimonadophyceae</taxon>
        <taxon>Pyramimonadales</taxon>
        <taxon>Pyramimonadaceae</taxon>
        <taxon>Cymbomonas</taxon>
    </lineage>
</organism>
<feature type="compositionally biased region" description="Low complexity" evidence="2">
    <location>
        <begin position="183"/>
        <end position="201"/>
    </location>
</feature>
<sequence>MATRKPGAPPHSRRTTKPTVAESRGNTQQRRHIAAAVVGMDAVPSRNMSNAICSVCGLQGHLGEHCAERETVATPRASVELSEGAASAVYDSAAHLAFSQMNKSPTRASSARQSHTERTNPSGSTQVYSQIDAELARLHTEKQMPSPGRSISQSPGKDVTHLHRYPRSPGQSPSRALQDIPEPSASPRASRAPSPGQPAASTKGAAAYAISMDVDDLAQSFENKLTARPAAQARRFEHQPANDIRRKASSPANAATHFVPVDVEEVLASVEQKLQKAPSTQLADASVGPDGALTNQDRHQEEVLSDGGDGAAAYGAVAGGDGGGRAGAAGGVTGGGLAGAAGGDGGGLGGAVQGVTGGGLAGAVQGDGWQLGGGWVTGGGLAGDCAGGLDMPVSEPLPAPPDDEKIGLQRLLVIKERALQAEIEQRSIAEQRLEEAQEEMRRELAAARAVTALQAQQSAEELAAVRHTVQMHATRAEEAEGRMAKTRAHLQAELDKVKWEQSLSDAELESTKMRLVAAETDLEKARLQQSEVQSDAQAALHNLRDDASVLARRAAKAENEAVSLRRQLEEQRQRNMASEARLHQDVERAQARWEAAEHEKEVLEKRAQLAETAKDKAKEASKQLKAVWQEHESVAAERLRAEAASEELRMRADAAADRAAAMDAAPRAAPVKGGEHAPAPGRPKSIMQSQQPQQQAWASVEDGATVVKQATRALAMEKEALSQAQALEQRAYQAAMDSRTRELEQAMSGAPPHLRAMSLAFRAFVCCAASNITLIRDTTNVVRDLLRNDFRLFVPPAPRDDEHASPSRGKSGEHMYGAAVGIAPLAHTFVLLVCGGGERAVALTNNTAAELHAAIYAHRTVVMAAEEGVHLPLPEVDYAEEDAEEVRVTEVLQEAWRRRVLFPPGRPEAAAEALHRLLGAPDWLIQLLPPEALRALQPRGRPSRAPPDSEVTTPDLVGLNVPGFVSWRMDAMAGDAAATAIDALLSANTTLQRLQFPGCDMPVVQMLASAVFTSSNLQTVAVGGGVEIPVGALRDNSITELTLPPPTSGVERPATLKSEDLALLT</sequence>
<dbReference type="EMBL" id="LGRX02018632">
    <property type="protein sequence ID" value="KAK3259588.1"/>
    <property type="molecule type" value="Genomic_DNA"/>
</dbReference>
<keyword evidence="1" id="KW-0175">Coiled coil</keyword>
<keyword evidence="4" id="KW-1185">Reference proteome</keyword>
<feature type="region of interest" description="Disordered" evidence="2">
    <location>
        <begin position="1"/>
        <end position="30"/>
    </location>
</feature>
<name>A0AAE0FHJ0_9CHLO</name>
<feature type="region of interest" description="Disordered" evidence="2">
    <location>
        <begin position="101"/>
        <end position="127"/>
    </location>
</feature>
<feature type="region of interest" description="Disordered" evidence="2">
    <location>
        <begin position="229"/>
        <end position="251"/>
    </location>
</feature>
<proteinExistence type="predicted"/>
<protein>
    <submittedName>
        <fullName evidence="3">Uncharacterized protein</fullName>
    </submittedName>
</protein>
<evidence type="ECO:0000256" key="1">
    <source>
        <dbReference type="SAM" id="Coils"/>
    </source>
</evidence>
<evidence type="ECO:0000313" key="4">
    <source>
        <dbReference type="Proteomes" id="UP001190700"/>
    </source>
</evidence>
<dbReference type="Proteomes" id="UP001190700">
    <property type="component" value="Unassembled WGS sequence"/>
</dbReference>